<dbReference type="PANTHER" id="PTHR10127">
    <property type="entry name" value="DISCOIDIN, CUB, EGF, LAMININ , AND ZINC METALLOPROTEASE DOMAIN CONTAINING"/>
    <property type="match status" value="1"/>
</dbReference>
<dbReference type="SUPFAM" id="SSF55486">
    <property type="entry name" value="Metalloproteases ('zincins'), catalytic domain"/>
    <property type="match status" value="1"/>
</dbReference>
<reference evidence="3 4" key="1">
    <citation type="submission" date="2018-11" db="EMBL/GenBank/DDBJ databases">
        <title>Genomic analyses of the natural microbiome of Caenorhabditis elegans.</title>
        <authorList>
            <person name="Samuel B."/>
        </authorList>
    </citation>
    <scope>NUCLEOTIDE SEQUENCE [LARGE SCALE GENOMIC DNA]</scope>
    <source>
        <strain evidence="3 4">BIGb0473</strain>
    </source>
</reference>
<dbReference type="Pfam" id="PF01400">
    <property type="entry name" value="Astacin"/>
    <property type="match status" value="1"/>
</dbReference>
<dbReference type="RefSeq" id="WP_123752965.1">
    <property type="nucleotide sequence ID" value="NZ_RJUR01000013.1"/>
</dbReference>
<dbReference type="PANTHER" id="PTHR10127:SF850">
    <property type="entry name" value="METALLOENDOPEPTIDASE"/>
    <property type="match status" value="1"/>
</dbReference>
<dbReference type="AlphaFoldDB" id="A0A9X8HKH2"/>
<name>A0A9X8HKH2_PSEPU</name>
<dbReference type="InterPro" id="IPR001506">
    <property type="entry name" value="Peptidase_M12A"/>
</dbReference>
<comment type="caution">
    <text evidence="3">The sequence shown here is derived from an EMBL/GenBank/DDBJ whole genome shotgun (WGS) entry which is preliminary data.</text>
</comment>
<evidence type="ECO:0000313" key="4">
    <source>
        <dbReference type="Proteomes" id="UP000269115"/>
    </source>
</evidence>
<evidence type="ECO:0000256" key="1">
    <source>
        <dbReference type="SAM" id="MobiDB-lite"/>
    </source>
</evidence>
<organism evidence="3 4">
    <name type="scientific">Pseudomonas putida</name>
    <name type="common">Arthrobacter siderocapsulatus</name>
    <dbReference type="NCBI Taxonomy" id="303"/>
    <lineage>
        <taxon>Bacteria</taxon>
        <taxon>Pseudomonadati</taxon>
        <taxon>Pseudomonadota</taxon>
        <taxon>Gammaproteobacteria</taxon>
        <taxon>Pseudomonadales</taxon>
        <taxon>Pseudomonadaceae</taxon>
        <taxon>Pseudomonas</taxon>
    </lineage>
</organism>
<evidence type="ECO:0000313" key="3">
    <source>
        <dbReference type="EMBL" id="ROQ49913.1"/>
    </source>
</evidence>
<dbReference type="GO" id="GO:0004222">
    <property type="term" value="F:metalloendopeptidase activity"/>
    <property type="evidence" value="ECO:0007669"/>
    <property type="project" value="InterPro"/>
</dbReference>
<dbReference type="GO" id="GO:0006508">
    <property type="term" value="P:proteolysis"/>
    <property type="evidence" value="ECO:0007669"/>
    <property type="project" value="InterPro"/>
</dbReference>
<dbReference type="Proteomes" id="UP000269115">
    <property type="component" value="Unassembled WGS sequence"/>
</dbReference>
<feature type="domain" description="Peptidase M12A" evidence="2">
    <location>
        <begin position="66"/>
        <end position="218"/>
    </location>
</feature>
<proteinExistence type="predicted"/>
<gene>
    <name evidence="3" type="ORF">EDF85_2698</name>
</gene>
<dbReference type="EMBL" id="RJUR01000013">
    <property type="protein sequence ID" value="ROQ49913.1"/>
    <property type="molecule type" value="Genomic_DNA"/>
</dbReference>
<sequence>MDIPTLCKVTQVADQQQSHETALKENPLNAPQPSRSGRQKRGVAYHSRLWAPGRTLLIAFAADVPEQTQQSIFEVACQWLAYANLKFQRTVDWAEAQIRIEMKPSGTGINHSLVGTDALLREDSTMTLSDWPGDEQFQRSVLHEFGHALGLDHEHQHPDADIQWNLGKLLEYAEQVGMPMEEIAENFLNRIERTQALHNAYDPGSVMHYPIPATFTLNNVAFTGSAQLSDGDKALAGKAYPFTPVHP</sequence>
<feature type="region of interest" description="Disordered" evidence="1">
    <location>
        <begin position="17"/>
        <end position="42"/>
    </location>
</feature>
<evidence type="ECO:0000259" key="2">
    <source>
        <dbReference type="Pfam" id="PF01400"/>
    </source>
</evidence>
<dbReference type="Gene3D" id="3.40.390.10">
    <property type="entry name" value="Collagenase (Catalytic Domain)"/>
    <property type="match status" value="1"/>
</dbReference>
<protein>
    <submittedName>
        <fullName evidence="3">Astacin (Peptidase family M12A)</fullName>
    </submittedName>
</protein>
<accession>A0A9X8HKH2</accession>
<dbReference type="InterPro" id="IPR024079">
    <property type="entry name" value="MetalloPept_cat_dom_sf"/>
</dbReference>